<dbReference type="GO" id="GO:0003864">
    <property type="term" value="F:3-methyl-2-oxobutanoate hydroxymethyltransferase activity"/>
    <property type="evidence" value="ECO:0007669"/>
    <property type="project" value="UniProtKB-UniRule"/>
</dbReference>
<feature type="binding site" evidence="7 9">
    <location>
        <position position="93"/>
    </location>
    <ligand>
        <name>3-methyl-2-oxobutanoate</name>
        <dbReference type="ChEBI" id="CHEBI:11851"/>
    </ligand>
</feature>
<keyword evidence="12" id="KW-1185">Reference proteome</keyword>
<keyword evidence="7 10" id="KW-0479">Metal-binding</keyword>
<dbReference type="GO" id="GO:0015940">
    <property type="term" value="P:pantothenate biosynthetic process"/>
    <property type="evidence" value="ECO:0007669"/>
    <property type="project" value="UniProtKB-UniRule"/>
</dbReference>
<evidence type="ECO:0000256" key="6">
    <source>
        <dbReference type="ARBA" id="ARBA00056497"/>
    </source>
</evidence>
<evidence type="ECO:0000256" key="4">
    <source>
        <dbReference type="ARBA" id="ARBA00022655"/>
    </source>
</evidence>
<dbReference type="GO" id="GO:0032259">
    <property type="term" value="P:methylation"/>
    <property type="evidence" value="ECO:0007669"/>
    <property type="project" value="UniProtKB-KW"/>
</dbReference>
<protein>
    <recommendedName>
        <fullName evidence="7">3-methyl-2-oxobutanoate hydroxymethyltransferase</fullName>
        <ecNumber evidence="7">2.1.2.11</ecNumber>
    </recommendedName>
    <alternativeName>
        <fullName evidence="7">Ketopantoate hydroxymethyltransferase</fullName>
        <shortName evidence="7">KPHMT</shortName>
    </alternativeName>
</protein>
<evidence type="ECO:0000256" key="10">
    <source>
        <dbReference type="PIRSR" id="PIRSR000388-3"/>
    </source>
</evidence>
<keyword evidence="5 7" id="KW-0808">Transferase</keyword>
<dbReference type="CDD" id="cd06557">
    <property type="entry name" value="KPHMT-like"/>
    <property type="match status" value="1"/>
</dbReference>
<proteinExistence type="inferred from homology"/>
<comment type="subcellular location">
    <subcellularLocation>
        <location evidence="7">Cytoplasm</location>
    </subcellularLocation>
</comment>
<name>A0A4Q7M3C3_9MICO</name>
<evidence type="ECO:0000313" key="12">
    <source>
        <dbReference type="Proteomes" id="UP000293852"/>
    </source>
</evidence>
<evidence type="ECO:0000256" key="9">
    <source>
        <dbReference type="PIRSR" id="PIRSR000388-2"/>
    </source>
</evidence>
<dbReference type="PANTHER" id="PTHR20881:SF0">
    <property type="entry name" value="3-METHYL-2-OXOBUTANOATE HYDROXYMETHYLTRANSFERASE"/>
    <property type="match status" value="1"/>
</dbReference>
<sequence>MSASPAPQPRARVTLPSLAARAAAGDKLVMVTAYDYPGARAAERAGVDLVLVGDSGAQVVLGHPSTVPVTVEEMLVLAQAVRRGLTSPLLVCDLPFGSYEASDAQAVATAVRLVKEAGADAVKLEGGGRMAASRIRAITDAGIPVMGHVGLTPQTATALGGFAAQGRTVEAASRVLREALAVEEAGAFSLVLEAIPADLAAEITPRLRVPAIGIGAGPDVAGQVLVLHDLLGLTEGRAAKFVKRYASLLDAMVEGVAAYADEVRSGAYPGSEHAYAMPDGVLDAVRAGLGERA</sequence>
<comment type="caution">
    <text evidence="11">The sequence shown here is derived from an EMBL/GenBank/DDBJ whole genome shotgun (WGS) entry which is preliminary data.</text>
</comment>
<feature type="active site" description="Proton acceptor" evidence="7 8">
    <location>
        <position position="193"/>
    </location>
</feature>
<dbReference type="RefSeq" id="WP_130413330.1">
    <property type="nucleotide sequence ID" value="NZ_SGWX01000001.1"/>
</dbReference>
<comment type="subunit">
    <text evidence="3 7">Homodecamer; pentamer of dimers.</text>
</comment>
<reference evidence="11 12" key="1">
    <citation type="submission" date="2019-02" db="EMBL/GenBank/DDBJ databases">
        <title>Sequencing the genomes of 1000 actinobacteria strains.</title>
        <authorList>
            <person name="Klenk H.-P."/>
        </authorList>
    </citation>
    <scope>NUCLEOTIDE SEQUENCE [LARGE SCALE GENOMIC DNA]</scope>
    <source>
        <strain evidence="11 12">DSM 16932</strain>
    </source>
</reference>
<evidence type="ECO:0000256" key="8">
    <source>
        <dbReference type="PIRSR" id="PIRSR000388-1"/>
    </source>
</evidence>
<keyword evidence="4 7" id="KW-0566">Pantothenate biosynthesis</keyword>
<evidence type="ECO:0000256" key="3">
    <source>
        <dbReference type="ARBA" id="ARBA00011424"/>
    </source>
</evidence>
<dbReference type="PIRSF" id="PIRSF000388">
    <property type="entry name" value="Pantoate_hydroxy_MeTrfase"/>
    <property type="match status" value="1"/>
</dbReference>
<dbReference type="InterPro" id="IPR015813">
    <property type="entry name" value="Pyrv/PenolPyrv_kinase-like_dom"/>
</dbReference>
<dbReference type="AlphaFoldDB" id="A0A4Q7M3C3"/>
<comment type="cofactor">
    <cofactor evidence="7 10">
        <name>Mg(2+)</name>
        <dbReference type="ChEBI" id="CHEBI:18420"/>
    </cofactor>
    <text evidence="7 10">Binds 1 Mg(2+) ion per subunit.</text>
</comment>
<feature type="binding site" evidence="7 10">
    <location>
        <position position="93"/>
    </location>
    <ligand>
        <name>Mg(2+)</name>
        <dbReference type="ChEBI" id="CHEBI:18420"/>
    </ligand>
</feature>
<feature type="binding site" evidence="7 9">
    <location>
        <begin position="54"/>
        <end position="55"/>
    </location>
    <ligand>
        <name>3-methyl-2-oxobutanoate</name>
        <dbReference type="ChEBI" id="CHEBI:11851"/>
    </ligand>
</feature>
<evidence type="ECO:0000256" key="1">
    <source>
        <dbReference type="ARBA" id="ARBA00005033"/>
    </source>
</evidence>
<comment type="similarity">
    <text evidence="2 7">Belongs to the PanB family.</text>
</comment>
<evidence type="ECO:0000256" key="7">
    <source>
        <dbReference type="HAMAP-Rule" id="MF_00156"/>
    </source>
</evidence>
<feature type="binding site" evidence="7 10">
    <location>
        <position position="125"/>
    </location>
    <ligand>
        <name>Mg(2+)</name>
        <dbReference type="ChEBI" id="CHEBI:18420"/>
    </ligand>
</feature>
<dbReference type="GO" id="GO:0005737">
    <property type="term" value="C:cytoplasm"/>
    <property type="evidence" value="ECO:0007669"/>
    <property type="project" value="UniProtKB-SubCell"/>
</dbReference>
<keyword evidence="7 10" id="KW-0460">Magnesium</keyword>
<dbReference type="InterPro" id="IPR040442">
    <property type="entry name" value="Pyrv_kinase-like_dom_sf"/>
</dbReference>
<dbReference type="Pfam" id="PF02548">
    <property type="entry name" value="Pantoate_transf"/>
    <property type="match status" value="1"/>
</dbReference>
<dbReference type="NCBIfam" id="NF001452">
    <property type="entry name" value="PRK00311.1"/>
    <property type="match status" value="1"/>
</dbReference>
<evidence type="ECO:0000256" key="2">
    <source>
        <dbReference type="ARBA" id="ARBA00008676"/>
    </source>
</evidence>
<dbReference type="HAMAP" id="MF_00156">
    <property type="entry name" value="PanB"/>
    <property type="match status" value="1"/>
</dbReference>
<dbReference type="UniPathway" id="UPA00028">
    <property type="reaction ID" value="UER00003"/>
</dbReference>
<dbReference type="EC" id="2.1.2.11" evidence="7"/>
<keyword evidence="7" id="KW-0963">Cytoplasm</keyword>
<dbReference type="InterPro" id="IPR003700">
    <property type="entry name" value="Pantoate_hydroxy_MeTrfase"/>
</dbReference>
<feature type="binding site" evidence="7 10">
    <location>
        <position position="54"/>
    </location>
    <ligand>
        <name>Mg(2+)</name>
        <dbReference type="ChEBI" id="CHEBI:18420"/>
    </ligand>
</feature>
<dbReference type="Proteomes" id="UP000293852">
    <property type="component" value="Unassembled WGS sequence"/>
</dbReference>
<dbReference type="NCBIfam" id="TIGR00222">
    <property type="entry name" value="panB"/>
    <property type="match status" value="1"/>
</dbReference>
<gene>
    <name evidence="7" type="primary">panB</name>
    <name evidence="11" type="ORF">EV386_1269</name>
</gene>
<organism evidence="11 12">
    <name type="scientific">Xylanimonas ulmi</name>
    <dbReference type="NCBI Taxonomy" id="228973"/>
    <lineage>
        <taxon>Bacteria</taxon>
        <taxon>Bacillati</taxon>
        <taxon>Actinomycetota</taxon>
        <taxon>Actinomycetes</taxon>
        <taxon>Micrococcales</taxon>
        <taxon>Promicromonosporaceae</taxon>
        <taxon>Xylanimonas</taxon>
    </lineage>
</organism>
<dbReference type="EMBL" id="SGWX01000001">
    <property type="protein sequence ID" value="RZS60988.1"/>
    <property type="molecule type" value="Genomic_DNA"/>
</dbReference>
<dbReference type="Gene3D" id="3.20.20.60">
    <property type="entry name" value="Phosphoenolpyruvate-binding domains"/>
    <property type="match status" value="1"/>
</dbReference>
<dbReference type="GO" id="GO:0008168">
    <property type="term" value="F:methyltransferase activity"/>
    <property type="evidence" value="ECO:0007669"/>
    <property type="project" value="UniProtKB-KW"/>
</dbReference>
<evidence type="ECO:0000256" key="5">
    <source>
        <dbReference type="ARBA" id="ARBA00022679"/>
    </source>
</evidence>
<comment type="function">
    <text evidence="6 7">Catalyzes the reversible reaction in which hydroxymethyl group from 5,10-methylenetetrahydrofolate is transferred onto alpha-ketoisovalerate to form ketopantoate.</text>
</comment>
<accession>A0A4Q7M3C3</accession>
<keyword evidence="11" id="KW-0489">Methyltransferase</keyword>
<evidence type="ECO:0000313" key="11">
    <source>
        <dbReference type="EMBL" id="RZS60988.1"/>
    </source>
</evidence>
<dbReference type="GO" id="GO:0000287">
    <property type="term" value="F:magnesium ion binding"/>
    <property type="evidence" value="ECO:0007669"/>
    <property type="project" value="TreeGrafter"/>
</dbReference>
<comment type="pathway">
    <text evidence="1 7">Cofactor biosynthesis; (R)-pantothenate biosynthesis; (R)-pantoate from 3-methyl-2-oxobutanoate: step 1/2.</text>
</comment>
<dbReference type="SUPFAM" id="SSF51621">
    <property type="entry name" value="Phosphoenolpyruvate/pyruvate domain"/>
    <property type="match status" value="1"/>
</dbReference>
<feature type="binding site" evidence="7 9">
    <location>
        <position position="123"/>
    </location>
    <ligand>
        <name>3-methyl-2-oxobutanoate</name>
        <dbReference type="ChEBI" id="CHEBI:11851"/>
    </ligand>
</feature>
<comment type="catalytic activity">
    <reaction evidence="7">
        <text>(6R)-5,10-methylene-5,6,7,8-tetrahydrofolate + 3-methyl-2-oxobutanoate + H2O = 2-dehydropantoate + (6S)-5,6,7,8-tetrahydrofolate</text>
        <dbReference type="Rhea" id="RHEA:11824"/>
        <dbReference type="ChEBI" id="CHEBI:11561"/>
        <dbReference type="ChEBI" id="CHEBI:11851"/>
        <dbReference type="ChEBI" id="CHEBI:15377"/>
        <dbReference type="ChEBI" id="CHEBI:15636"/>
        <dbReference type="ChEBI" id="CHEBI:57453"/>
        <dbReference type="EC" id="2.1.2.11"/>
    </reaction>
</comment>
<dbReference type="FunFam" id="3.20.20.60:FF:000003">
    <property type="entry name" value="3-methyl-2-oxobutanoate hydroxymethyltransferase"/>
    <property type="match status" value="1"/>
</dbReference>
<dbReference type="PANTHER" id="PTHR20881">
    <property type="entry name" value="3-METHYL-2-OXOBUTANOATE HYDROXYMETHYLTRANSFERASE"/>
    <property type="match status" value="1"/>
</dbReference>
<dbReference type="OrthoDB" id="9781789at2"/>